<feature type="domain" description="EF-hand" evidence="7">
    <location>
        <begin position="282"/>
        <end position="317"/>
    </location>
</feature>
<feature type="transmembrane region" description="Helical" evidence="6">
    <location>
        <begin position="67"/>
        <end position="85"/>
    </location>
</feature>
<comment type="subcellular location">
    <subcellularLocation>
        <location evidence="1">Membrane</location>
        <topology evidence="1">Multi-pass membrane protein</topology>
    </subcellularLocation>
</comment>
<evidence type="ECO:0000256" key="3">
    <source>
        <dbReference type="ARBA" id="ARBA00022692"/>
    </source>
</evidence>
<sequence length="360" mass="41395">MRLTGRTHDSLAIVNELYSGPVGGQSHQSRIRRFHSLQCNINLFCVIQTGDGVPGYGCLRYVEPMDYFVLVCEGIFMLFICYYIVEEAIEIKRNKLDYFKSFWNWLDILVIVISLRRDTVPGLRLPVLLAAGSSTTASPSLCFFAWVKNLQVHQLQQDHDAAQLHSGRLRQGSARLRAVMFFQSSSSPSPSLGYLIFGTQVQDFRRVQQAIFTLFRIILWRLRFQLACKLPTECSRAAVLPSVREERPGQSGSNRAKSDFEMTDYFKQRAGKVFDKLSFKRDKIVDIQKAIQSADLNNDRQLDFEEWRAELKQRGYADGEIEALSPNTIWTATACWTRRSSGGGPRLRSWRDRRLSWKRT</sequence>
<dbReference type="Gene3D" id="1.10.238.10">
    <property type="entry name" value="EF-hand"/>
    <property type="match status" value="1"/>
</dbReference>
<reference evidence="9" key="1">
    <citation type="submission" date="2016-11" db="UniProtKB">
        <authorList>
            <consortium name="WormBaseParasite"/>
        </authorList>
    </citation>
    <scope>IDENTIFICATION</scope>
</reference>
<keyword evidence="4 6" id="KW-1133">Transmembrane helix</keyword>
<dbReference type="GO" id="GO:0005262">
    <property type="term" value="F:calcium channel activity"/>
    <property type="evidence" value="ECO:0007669"/>
    <property type="project" value="TreeGrafter"/>
</dbReference>
<dbReference type="PROSITE" id="PS50222">
    <property type="entry name" value="EF_HAND_2"/>
    <property type="match status" value="1"/>
</dbReference>
<proteinExistence type="inferred from homology"/>
<evidence type="ECO:0000256" key="2">
    <source>
        <dbReference type="ARBA" id="ARBA00007200"/>
    </source>
</evidence>
<dbReference type="Pfam" id="PF08016">
    <property type="entry name" value="PKD_channel"/>
    <property type="match status" value="1"/>
</dbReference>
<name>A0A1I8F1H6_9PLAT</name>
<dbReference type="AlphaFoldDB" id="A0A1I8F1H6"/>
<evidence type="ECO:0000313" key="9">
    <source>
        <dbReference type="WBParaSite" id="maker-unitig_120-snap-gene-0.2-mRNA-1"/>
    </source>
</evidence>
<dbReference type="PANTHER" id="PTHR10877:SF183">
    <property type="entry name" value="AT14535P-RELATED"/>
    <property type="match status" value="1"/>
</dbReference>
<dbReference type="InterPro" id="IPR018247">
    <property type="entry name" value="EF_Hand_1_Ca_BS"/>
</dbReference>
<dbReference type="PANTHER" id="PTHR10877">
    <property type="entry name" value="POLYCYSTIN FAMILY MEMBER"/>
    <property type="match status" value="1"/>
</dbReference>
<dbReference type="GO" id="GO:0005509">
    <property type="term" value="F:calcium ion binding"/>
    <property type="evidence" value="ECO:0007669"/>
    <property type="project" value="InterPro"/>
</dbReference>
<dbReference type="GO" id="GO:0016020">
    <property type="term" value="C:membrane"/>
    <property type="evidence" value="ECO:0007669"/>
    <property type="project" value="UniProtKB-SubCell"/>
</dbReference>
<comment type="similarity">
    <text evidence="2">Belongs to the polycystin family.</text>
</comment>
<evidence type="ECO:0000256" key="4">
    <source>
        <dbReference type="ARBA" id="ARBA00022989"/>
    </source>
</evidence>
<dbReference type="PROSITE" id="PS00018">
    <property type="entry name" value="EF_HAND_1"/>
    <property type="match status" value="1"/>
</dbReference>
<dbReference type="InterPro" id="IPR002048">
    <property type="entry name" value="EF_hand_dom"/>
</dbReference>
<keyword evidence="8" id="KW-1185">Reference proteome</keyword>
<dbReference type="InterPro" id="IPR013122">
    <property type="entry name" value="PKD1_2_channel"/>
</dbReference>
<dbReference type="GO" id="GO:0050982">
    <property type="term" value="P:detection of mechanical stimulus"/>
    <property type="evidence" value="ECO:0007669"/>
    <property type="project" value="TreeGrafter"/>
</dbReference>
<organism evidence="8 9">
    <name type="scientific">Macrostomum lignano</name>
    <dbReference type="NCBI Taxonomy" id="282301"/>
    <lineage>
        <taxon>Eukaryota</taxon>
        <taxon>Metazoa</taxon>
        <taxon>Spiralia</taxon>
        <taxon>Lophotrochozoa</taxon>
        <taxon>Platyhelminthes</taxon>
        <taxon>Rhabditophora</taxon>
        <taxon>Macrostomorpha</taxon>
        <taxon>Macrostomida</taxon>
        <taxon>Macrostomidae</taxon>
        <taxon>Macrostomum</taxon>
    </lineage>
</organism>
<evidence type="ECO:0000256" key="1">
    <source>
        <dbReference type="ARBA" id="ARBA00004141"/>
    </source>
</evidence>
<evidence type="ECO:0000259" key="7">
    <source>
        <dbReference type="PROSITE" id="PS50222"/>
    </source>
</evidence>
<dbReference type="InterPro" id="IPR051223">
    <property type="entry name" value="Polycystin"/>
</dbReference>
<dbReference type="Gene3D" id="1.20.120.350">
    <property type="entry name" value="Voltage-gated potassium channels. Chain C"/>
    <property type="match status" value="1"/>
</dbReference>
<evidence type="ECO:0000313" key="8">
    <source>
        <dbReference type="Proteomes" id="UP000095280"/>
    </source>
</evidence>
<evidence type="ECO:0000256" key="6">
    <source>
        <dbReference type="SAM" id="Phobius"/>
    </source>
</evidence>
<dbReference type="WBParaSite" id="maker-unitig_120-snap-gene-0.2-mRNA-1">
    <property type="protein sequence ID" value="maker-unitig_120-snap-gene-0.2-mRNA-1"/>
    <property type="gene ID" value="maker-unitig_120-snap-gene-0.2"/>
</dbReference>
<dbReference type="Proteomes" id="UP000095280">
    <property type="component" value="Unplaced"/>
</dbReference>
<keyword evidence="3 6" id="KW-0812">Transmembrane</keyword>
<keyword evidence="5 6" id="KW-0472">Membrane</keyword>
<evidence type="ECO:0000256" key="5">
    <source>
        <dbReference type="ARBA" id="ARBA00023136"/>
    </source>
</evidence>
<dbReference type="InterPro" id="IPR027359">
    <property type="entry name" value="Volt_channel_dom_sf"/>
</dbReference>
<accession>A0A1I8F1H6</accession>
<protein>
    <submittedName>
        <fullName evidence="9">EF-hand domain-containing protein</fullName>
    </submittedName>
</protein>